<protein>
    <submittedName>
        <fullName evidence="2">Uncharacterized protein</fullName>
    </submittedName>
</protein>
<dbReference type="Proteomes" id="UP000299102">
    <property type="component" value="Unassembled WGS sequence"/>
</dbReference>
<dbReference type="AlphaFoldDB" id="A0A4C1WSM1"/>
<organism evidence="2 3">
    <name type="scientific">Eumeta variegata</name>
    <name type="common">Bagworm moth</name>
    <name type="synonym">Eumeta japonica</name>
    <dbReference type="NCBI Taxonomy" id="151549"/>
    <lineage>
        <taxon>Eukaryota</taxon>
        <taxon>Metazoa</taxon>
        <taxon>Ecdysozoa</taxon>
        <taxon>Arthropoda</taxon>
        <taxon>Hexapoda</taxon>
        <taxon>Insecta</taxon>
        <taxon>Pterygota</taxon>
        <taxon>Neoptera</taxon>
        <taxon>Endopterygota</taxon>
        <taxon>Lepidoptera</taxon>
        <taxon>Glossata</taxon>
        <taxon>Ditrysia</taxon>
        <taxon>Tineoidea</taxon>
        <taxon>Psychidae</taxon>
        <taxon>Oiketicinae</taxon>
        <taxon>Eumeta</taxon>
    </lineage>
</organism>
<evidence type="ECO:0000256" key="1">
    <source>
        <dbReference type="SAM" id="MobiDB-lite"/>
    </source>
</evidence>
<evidence type="ECO:0000313" key="2">
    <source>
        <dbReference type="EMBL" id="GBP54486.1"/>
    </source>
</evidence>
<accession>A0A4C1WSM1</accession>
<feature type="region of interest" description="Disordered" evidence="1">
    <location>
        <begin position="76"/>
        <end position="102"/>
    </location>
</feature>
<keyword evidence="3" id="KW-1185">Reference proteome</keyword>
<name>A0A4C1WSM1_EUMVA</name>
<reference evidence="2 3" key="1">
    <citation type="journal article" date="2019" name="Commun. Biol.">
        <title>The bagworm genome reveals a unique fibroin gene that provides high tensile strength.</title>
        <authorList>
            <person name="Kono N."/>
            <person name="Nakamura H."/>
            <person name="Ohtoshi R."/>
            <person name="Tomita M."/>
            <person name="Numata K."/>
            <person name="Arakawa K."/>
        </authorList>
    </citation>
    <scope>NUCLEOTIDE SEQUENCE [LARGE SCALE GENOMIC DNA]</scope>
</reference>
<feature type="region of interest" description="Disordered" evidence="1">
    <location>
        <begin position="1"/>
        <end position="26"/>
    </location>
</feature>
<evidence type="ECO:0000313" key="3">
    <source>
        <dbReference type="Proteomes" id="UP000299102"/>
    </source>
</evidence>
<sequence>MRSLESHQDSGQPVKDFRSSFANRDSVLRESRSSITTFSAVTLDTDRTNSIPIFTVGGFSSVPLTVMVHDLAGYTRPNSESGAKPLGTAPRFQPGFAPPPGP</sequence>
<proteinExistence type="predicted"/>
<gene>
    <name evidence="2" type="ORF">EVAR_47355_1</name>
</gene>
<dbReference type="EMBL" id="BGZK01000648">
    <property type="protein sequence ID" value="GBP54486.1"/>
    <property type="molecule type" value="Genomic_DNA"/>
</dbReference>
<comment type="caution">
    <text evidence="2">The sequence shown here is derived from an EMBL/GenBank/DDBJ whole genome shotgun (WGS) entry which is preliminary data.</text>
</comment>